<dbReference type="EMBL" id="LPXO01000005">
    <property type="protein sequence ID" value="KUF10792.1"/>
    <property type="molecule type" value="Genomic_DNA"/>
</dbReference>
<dbReference type="Proteomes" id="UP000054396">
    <property type="component" value="Unassembled WGS sequence"/>
</dbReference>
<comment type="caution">
    <text evidence="3">The sequence shown here is derived from an EMBL/GenBank/DDBJ whole genome shotgun (WGS) entry which is preliminary data.</text>
</comment>
<accession>A0A0W7WJY4</accession>
<feature type="domain" description="Plasmid replication protein C N-terminal" evidence="2">
    <location>
        <begin position="35"/>
        <end position="188"/>
    </location>
</feature>
<proteinExistence type="predicted"/>
<evidence type="ECO:0000259" key="2">
    <source>
        <dbReference type="Pfam" id="PF03428"/>
    </source>
</evidence>
<evidence type="ECO:0000313" key="4">
    <source>
        <dbReference type="Proteomes" id="UP000054396"/>
    </source>
</evidence>
<dbReference type="OrthoDB" id="7488837at2"/>
<dbReference type="RefSeq" id="WP_058862077.1">
    <property type="nucleotide sequence ID" value="NZ_LPXO01000005.1"/>
</dbReference>
<reference evidence="3 4" key="1">
    <citation type="submission" date="2015-12" db="EMBL/GenBank/DDBJ databases">
        <authorList>
            <person name="Shamseldin A."/>
            <person name="Moawad H."/>
            <person name="Abd El-Rahim W.M."/>
            <person name="Sadowsky M.J."/>
        </authorList>
    </citation>
    <scope>NUCLEOTIDE SEQUENCE [LARGE SCALE GENOMIC DNA]</scope>
    <source>
        <strain evidence="3 4">SJ5A-1</strain>
    </source>
</reference>
<feature type="compositionally biased region" description="Basic and acidic residues" evidence="1">
    <location>
        <begin position="261"/>
        <end position="270"/>
    </location>
</feature>
<evidence type="ECO:0000256" key="1">
    <source>
        <dbReference type="SAM" id="MobiDB-lite"/>
    </source>
</evidence>
<gene>
    <name evidence="3" type="ORF">AVJ23_10150</name>
</gene>
<protein>
    <recommendedName>
        <fullName evidence="2">Plasmid replication protein C N-terminal domain-containing protein</fullName>
    </recommendedName>
</protein>
<name>A0A0W7WJY4_9RHOB</name>
<sequence>MEHTRTAALRVAAQSSCAEERPGEAPCPTERIAFAPIDRWAFLDLVVELRRILKLTTNDIAVLRALLSFLPVRSASGREGPVTPDTLTIIFASNAAIAKRAGGMDDRVLRHAFRRLVSAGLIARRDSATGKRFPVRQGGRIVSAYGLDLAPGLAMAPALQRRAETERDAADRVRAARAELFARRRQLLDRAQSLCATAKDWLDTLSKVLRRKLSPEDLDGLRAELSRIEEDVAPSADAHAGSLTSDKIVDEPCDSPGRDGQIYRHSESKKIDKKKKGPTLNVAWQAWSEIQSMFPIPPQTMADLRDIVCTLAEMLRIRPEALGEAAAHLGWVGVGDVLNAITERVTEIRNPTAYLLSIVRDWSESGTATEPRIS</sequence>
<dbReference type="Pfam" id="PF03428">
    <property type="entry name" value="RP-C"/>
    <property type="match status" value="1"/>
</dbReference>
<dbReference type="STRING" id="1685382.AVJ23_10150"/>
<feature type="region of interest" description="Disordered" evidence="1">
    <location>
        <begin position="233"/>
        <end position="270"/>
    </location>
</feature>
<keyword evidence="4" id="KW-1185">Reference proteome</keyword>
<organism evidence="3 4">
    <name type="scientific">Pseudoponticoccus marisrubri</name>
    <dbReference type="NCBI Taxonomy" id="1685382"/>
    <lineage>
        <taxon>Bacteria</taxon>
        <taxon>Pseudomonadati</taxon>
        <taxon>Pseudomonadota</taxon>
        <taxon>Alphaproteobacteria</taxon>
        <taxon>Rhodobacterales</taxon>
        <taxon>Roseobacteraceae</taxon>
        <taxon>Pseudoponticoccus</taxon>
    </lineage>
</organism>
<evidence type="ECO:0000313" key="3">
    <source>
        <dbReference type="EMBL" id="KUF10792.1"/>
    </source>
</evidence>
<dbReference type="AlphaFoldDB" id="A0A0W7WJY4"/>
<dbReference type="InterPro" id="IPR005090">
    <property type="entry name" value="RepC_N"/>
</dbReference>